<dbReference type="Proteomes" id="UP000295293">
    <property type="component" value="Unassembled WGS sequence"/>
</dbReference>
<comment type="caution">
    <text evidence="2">The sequence shown here is derived from an EMBL/GenBank/DDBJ whole genome shotgun (WGS) entry which is preliminary data.</text>
</comment>
<feature type="compositionally biased region" description="Low complexity" evidence="1">
    <location>
        <begin position="12"/>
        <end position="30"/>
    </location>
</feature>
<accession>A0A4R6Z4R4</accession>
<feature type="region of interest" description="Disordered" evidence="1">
    <location>
        <begin position="1"/>
        <end position="31"/>
    </location>
</feature>
<dbReference type="AlphaFoldDB" id="A0A4R6Z4R4"/>
<reference evidence="2 3" key="1">
    <citation type="submission" date="2019-03" db="EMBL/GenBank/DDBJ databases">
        <title>Genomic Encyclopedia of Type Strains, Phase IV (KMG-IV): sequencing the most valuable type-strain genomes for metagenomic binning, comparative biology and taxonomic classification.</title>
        <authorList>
            <person name="Goeker M."/>
        </authorList>
    </citation>
    <scope>NUCLEOTIDE SEQUENCE [LARGE SCALE GENOMIC DNA]</scope>
    <source>
        <strain evidence="2 3">DSM 21667</strain>
    </source>
</reference>
<gene>
    <name evidence="2" type="ORF">DFR29_103199</name>
</gene>
<organism evidence="2 3">
    <name type="scientific">Tahibacter aquaticus</name>
    <dbReference type="NCBI Taxonomy" id="520092"/>
    <lineage>
        <taxon>Bacteria</taxon>
        <taxon>Pseudomonadati</taxon>
        <taxon>Pseudomonadota</taxon>
        <taxon>Gammaproteobacteria</taxon>
        <taxon>Lysobacterales</taxon>
        <taxon>Rhodanobacteraceae</taxon>
        <taxon>Tahibacter</taxon>
    </lineage>
</organism>
<name>A0A4R6Z4R4_9GAMM</name>
<dbReference type="EMBL" id="SNZH01000003">
    <property type="protein sequence ID" value="TDR46663.1"/>
    <property type="molecule type" value="Genomic_DNA"/>
</dbReference>
<proteinExistence type="predicted"/>
<feature type="compositionally biased region" description="Polar residues" evidence="1">
    <location>
        <begin position="1"/>
        <end position="10"/>
    </location>
</feature>
<dbReference type="Pfam" id="PF10636">
    <property type="entry name" value="hemP"/>
    <property type="match status" value="1"/>
</dbReference>
<evidence type="ECO:0000256" key="1">
    <source>
        <dbReference type="SAM" id="MobiDB-lite"/>
    </source>
</evidence>
<dbReference type="Gene3D" id="2.10.70.10">
    <property type="entry name" value="Complement Module, domain 1"/>
    <property type="match status" value="1"/>
</dbReference>
<evidence type="ECO:0000313" key="2">
    <source>
        <dbReference type="EMBL" id="TDR46663.1"/>
    </source>
</evidence>
<keyword evidence="3" id="KW-1185">Reference proteome</keyword>
<dbReference type="InterPro" id="IPR019600">
    <property type="entry name" value="Hemin_uptake_protein_HemP"/>
</dbReference>
<protein>
    <submittedName>
        <fullName evidence="2">Hemin uptake protein HemP</fullName>
    </submittedName>
</protein>
<evidence type="ECO:0000313" key="3">
    <source>
        <dbReference type="Proteomes" id="UP000295293"/>
    </source>
</evidence>
<sequence>MSVMTSTLALQANRNTATSRPAAAAATAPAQRRVDSRLLLRESRELVIEHLGQEYRLRRTRNDKLILTK</sequence>